<accession>A0ACC2VZL6</accession>
<evidence type="ECO:0000313" key="1">
    <source>
        <dbReference type="EMBL" id="KAJ9104858.1"/>
    </source>
</evidence>
<proteinExistence type="predicted"/>
<organism evidence="1 2">
    <name type="scientific">Naganishia cerealis</name>
    <dbReference type="NCBI Taxonomy" id="610337"/>
    <lineage>
        <taxon>Eukaryota</taxon>
        <taxon>Fungi</taxon>
        <taxon>Dikarya</taxon>
        <taxon>Basidiomycota</taxon>
        <taxon>Agaricomycotina</taxon>
        <taxon>Tremellomycetes</taxon>
        <taxon>Filobasidiales</taxon>
        <taxon>Filobasidiaceae</taxon>
        <taxon>Naganishia</taxon>
    </lineage>
</organism>
<dbReference type="EMBL" id="JASBWR010000038">
    <property type="protein sequence ID" value="KAJ9104858.1"/>
    <property type="molecule type" value="Genomic_DNA"/>
</dbReference>
<comment type="caution">
    <text evidence="1">The sequence shown here is derived from an EMBL/GenBank/DDBJ whole genome shotgun (WGS) entry which is preliminary data.</text>
</comment>
<keyword evidence="2" id="KW-1185">Reference proteome</keyword>
<name>A0ACC2VZL6_9TREE</name>
<dbReference type="Proteomes" id="UP001241377">
    <property type="component" value="Unassembled WGS sequence"/>
</dbReference>
<gene>
    <name evidence="1" type="ORF">QFC19_003819</name>
</gene>
<reference evidence="1" key="1">
    <citation type="submission" date="2023-04" db="EMBL/GenBank/DDBJ databases">
        <title>Draft Genome sequencing of Naganishia species isolated from polar environments using Oxford Nanopore Technology.</title>
        <authorList>
            <person name="Leo P."/>
            <person name="Venkateswaran K."/>
        </authorList>
    </citation>
    <scope>NUCLEOTIDE SEQUENCE</scope>
    <source>
        <strain evidence="1">MNA-CCFEE 5261</strain>
    </source>
</reference>
<protein>
    <submittedName>
        <fullName evidence="1">Uncharacterized protein</fullName>
    </submittedName>
</protein>
<sequence>MSDDNGSKRTRASGEVLDYLLEAFKQNHNPSPEQRREISEKTNMSEKAVRIWFQNRRAKLRKFERMGKKSDSGSTGDASPYSASLSARFEMSSPPSPIDISEKYCFIDCSSLSVASWQRVRTGNHHFHALKNTLVNLSPFTLNGAMSSADLLVILSKKNSEINYFFSAMANDSKILFRIFYPISSIVTCSLLDNNINKGSNELRLSLSAPPKFSVFFFNNVNSEANQWSICDDFSEDQQVSTAYCNDGGTSIPHVLVGVKSTLQFLHAYILELNQLPHHPPRYHTDLHLVDIQDDNHESGNFQINTESLDVWQDKSPLGVDSRTSPASGTSVRSHDMAEVAPLVASGPEYENYNMEYRDQNHLFDEELDLHPSNSNNELLASPSASLENLPHNPGLDSHQPENFAFTVDNEYIPEETPPEDHSTGGVDSFIDYNAK</sequence>
<evidence type="ECO:0000313" key="2">
    <source>
        <dbReference type="Proteomes" id="UP001241377"/>
    </source>
</evidence>